<dbReference type="EMBL" id="BJCE01000028">
    <property type="protein sequence ID" value="GCL36165.1"/>
    <property type="molecule type" value="Genomic_DNA"/>
</dbReference>
<dbReference type="RefSeq" id="WP_137666760.1">
    <property type="nucleotide sequence ID" value="NZ_BJCE01000028.1"/>
</dbReference>
<dbReference type="InterPro" id="IPR029052">
    <property type="entry name" value="Metallo-depent_PP-like"/>
</dbReference>
<dbReference type="GO" id="GO:0016787">
    <property type="term" value="F:hydrolase activity"/>
    <property type="evidence" value="ECO:0007669"/>
    <property type="project" value="InterPro"/>
</dbReference>
<dbReference type="InterPro" id="IPR004843">
    <property type="entry name" value="Calcineurin-like_PHP"/>
</dbReference>
<dbReference type="PANTHER" id="PTHR31302:SF0">
    <property type="entry name" value="TRANSMEMBRANE PROTEIN WITH METALLOPHOSPHOESTERASE DOMAIN"/>
    <property type="match status" value="1"/>
</dbReference>
<dbReference type="Gene3D" id="3.60.21.10">
    <property type="match status" value="1"/>
</dbReference>
<evidence type="ECO:0000259" key="1">
    <source>
        <dbReference type="Pfam" id="PF00149"/>
    </source>
</evidence>
<dbReference type="Proteomes" id="UP000300142">
    <property type="component" value="Unassembled WGS sequence"/>
</dbReference>
<dbReference type="PANTHER" id="PTHR31302">
    <property type="entry name" value="TRANSMEMBRANE PROTEIN WITH METALLOPHOSPHOESTERASE DOMAIN-RELATED"/>
    <property type="match status" value="1"/>
</dbReference>
<proteinExistence type="predicted"/>
<organism evidence="2 3">
    <name type="scientific">Sphaerospermopsis reniformis</name>
    <dbReference type="NCBI Taxonomy" id="531300"/>
    <lineage>
        <taxon>Bacteria</taxon>
        <taxon>Bacillati</taxon>
        <taxon>Cyanobacteriota</taxon>
        <taxon>Cyanophyceae</taxon>
        <taxon>Nostocales</taxon>
        <taxon>Aphanizomenonaceae</taxon>
        <taxon>Sphaerospermopsis</taxon>
    </lineage>
</organism>
<evidence type="ECO:0000313" key="2">
    <source>
        <dbReference type="EMBL" id="GCL36165.1"/>
    </source>
</evidence>
<reference evidence="3" key="1">
    <citation type="submission" date="2019-02" db="EMBL/GenBank/DDBJ databases">
        <title>Draft genome sequence of Sphaerospermopsis reniformis NIES-1949.</title>
        <authorList>
            <person name="Yamaguchi H."/>
            <person name="Suzuki S."/>
            <person name="Kawachi M."/>
        </authorList>
    </citation>
    <scope>NUCLEOTIDE SEQUENCE [LARGE SCALE GENOMIC DNA]</scope>
    <source>
        <strain evidence="3">NIES-1949</strain>
    </source>
</reference>
<sequence length="276" mass="31065">MHRLLSGPLTTEKLTVKIAGLPASLQGKKLVQMSDFHYDGVRLSDKMLSQAIAIANQVKPDLILLTGDFITTSTATLDQLAKYLKKLQSRHGIYAVLGNHDLYYKNSQTEVTTTFTNIGIHVLWNQISYPLGKELPIVGLADFYSKEFNPTPVMNQLDPDTPCIVLSHNPDTAEILQKWRVDLQLSGHTHGGQIVIPGLGPVLMIQHKILRITPKILQNFLPFFRKKHPVCNHWEWSQGFHKIGKNQLYINRGLGTYLPGRLFCPPEVTIITLQSK</sequence>
<protein>
    <submittedName>
        <fullName evidence="2">Metallophosphoesterase</fullName>
    </submittedName>
</protein>
<dbReference type="Pfam" id="PF00149">
    <property type="entry name" value="Metallophos"/>
    <property type="match status" value="1"/>
</dbReference>
<evidence type="ECO:0000313" key="3">
    <source>
        <dbReference type="Proteomes" id="UP000300142"/>
    </source>
</evidence>
<keyword evidence="3" id="KW-1185">Reference proteome</keyword>
<accession>A0A479ZUD0</accession>
<comment type="caution">
    <text evidence="2">The sequence shown here is derived from an EMBL/GenBank/DDBJ whole genome shotgun (WGS) entry which is preliminary data.</text>
</comment>
<feature type="domain" description="Calcineurin-like phosphoesterase" evidence="1">
    <location>
        <begin position="29"/>
        <end position="191"/>
    </location>
</feature>
<dbReference type="InterPro" id="IPR051158">
    <property type="entry name" value="Metallophosphoesterase_sf"/>
</dbReference>
<gene>
    <name evidence="2" type="ORF">SR1949_12670</name>
</gene>
<name>A0A479ZUD0_9CYAN</name>
<dbReference type="SUPFAM" id="SSF56300">
    <property type="entry name" value="Metallo-dependent phosphatases"/>
    <property type="match status" value="1"/>
</dbReference>
<dbReference type="AlphaFoldDB" id="A0A479ZUD0"/>
<dbReference type="CDD" id="cd07385">
    <property type="entry name" value="MPP_YkuE_C"/>
    <property type="match status" value="1"/>
</dbReference>